<evidence type="ECO:0000259" key="11">
    <source>
        <dbReference type="PROSITE" id="PS50262"/>
    </source>
</evidence>
<feature type="region of interest" description="Disordered" evidence="9">
    <location>
        <begin position="449"/>
        <end position="517"/>
    </location>
</feature>
<evidence type="ECO:0000256" key="10">
    <source>
        <dbReference type="SAM" id="Phobius"/>
    </source>
</evidence>
<keyword evidence="13" id="KW-1185">Reference proteome</keyword>
<organism evidence="12 13">
    <name type="scientific">Protopolystoma xenopodis</name>
    <dbReference type="NCBI Taxonomy" id="117903"/>
    <lineage>
        <taxon>Eukaryota</taxon>
        <taxon>Metazoa</taxon>
        <taxon>Spiralia</taxon>
        <taxon>Lophotrochozoa</taxon>
        <taxon>Platyhelminthes</taxon>
        <taxon>Monogenea</taxon>
        <taxon>Polyopisthocotylea</taxon>
        <taxon>Polystomatidea</taxon>
        <taxon>Polystomatidae</taxon>
        <taxon>Protopolystoma</taxon>
    </lineage>
</organism>
<dbReference type="GO" id="GO:0005886">
    <property type="term" value="C:plasma membrane"/>
    <property type="evidence" value="ECO:0007669"/>
    <property type="project" value="UniProtKB-SubCell"/>
</dbReference>
<evidence type="ECO:0000313" key="12">
    <source>
        <dbReference type="EMBL" id="VEL15783.1"/>
    </source>
</evidence>
<evidence type="ECO:0000256" key="9">
    <source>
        <dbReference type="SAM" id="MobiDB-lite"/>
    </source>
</evidence>
<dbReference type="AlphaFoldDB" id="A0A448WMW7"/>
<feature type="compositionally biased region" description="Polar residues" evidence="9">
    <location>
        <begin position="654"/>
        <end position="663"/>
    </location>
</feature>
<feature type="domain" description="G-protein coupled receptors family 1 profile" evidence="11">
    <location>
        <begin position="93"/>
        <end position="396"/>
    </location>
</feature>
<sequence length="688" mass="75160">MLVVAGNESTGGHLNGYGQSLAMGRNATGPEASDQGVGRLDELGLASGGPEAWLEPELASAQDPRLHSPLSWRSQKLNLAGCLVLIGSAGCLTNLTLLAAILCHRGLRRASSAFIMHHCLLDLLKAGHSFLFALGLASRRPPPHCNLLAGGFIVCLTSTAFNLLAMAMHTAHRFADLAAIRAGLGDESTNCWCVAFSIAAVWFASIVLNLGVAFLPGTPAFQQDVGYCTFRYGVTRNYVLHFLFVSLVSLALGLTCVYLRLLYRDLLRCGASHLGSATALPLSPADSPSDCRGLCRPRWWWPLTTTGRKHRLSRRTVGVACSMDPSLCGIDGVLAVENAILGKLYALLLLVALFILFWYPLFMLTLVDRHFKAPPQAYTIAKVFALSCTLVNPFILCLSLWSHKNYGFHPLVFLCHRLSGTHRLICTSRLTKRENLDNRLTQSERVIAQETTGTSAEAEAVTRRAEGVGTKHKAMTKGGEGDDESGEPEEEEEEAEEEEGEENGEDEYYGGTSSVDYIDNKKKTTDALERENVHFGKEGLSSSYTSMSNIHSNEVEASSNSQFSSGLPKGFASRAQYCSVAMLHGAQFPDIVLSLNHSRQGDSVHPCGSSSHSMPGRHSRQTQPFLSSRTRLEDGRVASRRDSEYEREESNSSATTLETTGIRASSRGREEDRIQTGHWKSQRLMYLI</sequence>
<proteinExistence type="predicted"/>
<gene>
    <name evidence="12" type="ORF">PXEA_LOCUS9223</name>
</gene>
<dbReference type="CDD" id="cd00637">
    <property type="entry name" value="7tm_classA_rhodopsin-like"/>
    <property type="match status" value="1"/>
</dbReference>
<feature type="compositionally biased region" description="Basic and acidic residues" evidence="9">
    <location>
        <begin position="630"/>
        <end position="650"/>
    </location>
</feature>
<dbReference type="InterPro" id="IPR000276">
    <property type="entry name" value="GPCR_Rhodpsn"/>
</dbReference>
<comment type="subcellular location">
    <subcellularLocation>
        <location evidence="1">Cell membrane</location>
        <topology evidence="1">Multi-pass membrane protein</topology>
    </subcellularLocation>
</comment>
<keyword evidence="2" id="KW-1003">Cell membrane</keyword>
<feature type="transmembrane region" description="Helical" evidence="10">
    <location>
        <begin position="148"/>
        <end position="171"/>
    </location>
</feature>
<keyword evidence="6 10" id="KW-0472">Membrane</keyword>
<evidence type="ECO:0000256" key="7">
    <source>
        <dbReference type="ARBA" id="ARBA00023170"/>
    </source>
</evidence>
<dbReference type="OrthoDB" id="10037292at2759"/>
<dbReference type="PANTHER" id="PTHR24228:SF59">
    <property type="entry name" value="NEUROPEPTIDE RECEPTOR 15"/>
    <property type="match status" value="1"/>
</dbReference>
<evidence type="ECO:0000256" key="8">
    <source>
        <dbReference type="ARBA" id="ARBA00023224"/>
    </source>
</evidence>
<keyword evidence="8" id="KW-0807">Transducer</keyword>
<dbReference type="Gene3D" id="1.20.1070.10">
    <property type="entry name" value="Rhodopsin 7-helix transmembrane proteins"/>
    <property type="match status" value="1"/>
</dbReference>
<feature type="transmembrane region" description="Helical" evidence="10">
    <location>
        <begin position="192"/>
        <end position="218"/>
    </location>
</feature>
<dbReference type="SUPFAM" id="SSF81321">
    <property type="entry name" value="Family A G protein-coupled receptor-like"/>
    <property type="match status" value="1"/>
</dbReference>
<feature type="compositionally biased region" description="Acidic residues" evidence="9">
    <location>
        <begin position="481"/>
        <end position="508"/>
    </location>
</feature>
<keyword evidence="4 10" id="KW-1133">Transmembrane helix</keyword>
<name>A0A448WMW7_9PLAT</name>
<evidence type="ECO:0000256" key="1">
    <source>
        <dbReference type="ARBA" id="ARBA00004651"/>
    </source>
</evidence>
<dbReference type="GO" id="GO:0004930">
    <property type="term" value="F:G protein-coupled receptor activity"/>
    <property type="evidence" value="ECO:0007669"/>
    <property type="project" value="UniProtKB-KW"/>
</dbReference>
<dbReference type="PROSITE" id="PS50262">
    <property type="entry name" value="G_PROTEIN_RECEP_F1_2"/>
    <property type="match status" value="1"/>
</dbReference>
<feature type="transmembrane region" description="Helical" evidence="10">
    <location>
        <begin position="77"/>
        <end position="102"/>
    </location>
</feature>
<dbReference type="PANTHER" id="PTHR24228">
    <property type="entry name" value="B2 BRADYKININ RECEPTOR/ANGIOTENSIN II RECEPTOR"/>
    <property type="match status" value="1"/>
</dbReference>
<evidence type="ECO:0000256" key="5">
    <source>
        <dbReference type="ARBA" id="ARBA00023040"/>
    </source>
</evidence>
<dbReference type="Pfam" id="PF00001">
    <property type="entry name" value="7tm_1"/>
    <property type="match status" value="1"/>
</dbReference>
<dbReference type="EMBL" id="CAAALY010025905">
    <property type="protein sequence ID" value="VEL15783.1"/>
    <property type="molecule type" value="Genomic_DNA"/>
</dbReference>
<evidence type="ECO:0000256" key="2">
    <source>
        <dbReference type="ARBA" id="ARBA00022475"/>
    </source>
</evidence>
<evidence type="ECO:0000256" key="6">
    <source>
        <dbReference type="ARBA" id="ARBA00023136"/>
    </source>
</evidence>
<feature type="transmembrane region" description="Helical" evidence="10">
    <location>
        <begin position="238"/>
        <end position="259"/>
    </location>
</feature>
<feature type="transmembrane region" description="Helical" evidence="10">
    <location>
        <begin position="114"/>
        <end position="136"/>
    </location>
</feature>
<feature type="transmembrane region" description="Helical" evidence="10">
    <location>
        <begin position="379"/>
        <end position="401"/>
    </location>
</feature>
<dbReference type="InterPro" id="IPR017452">
    <property type="entry name" value="GPCR_Rhodpsn_7TM"/>
</dbReference>
<keyword evidence="7" id="KW-0675">Receptor</keyword>
<keyword evidence="5" id="KW-0297">G-protein coupled receptor</keyword>
<evidence type="ECO:0000313" key="13">
    <source>
        <dbReference type="Proteomes" id="UP000784294"/>
    </source>
</evidence>
<feature type="region of interest" description="Disordered" evidence="9">
    <location>
        <begin position="599"/>
        <end position="675"/>
    </location>
</feature>
<evidence type="ECO:0000256" key="4">
    <source>
        <dbReference type="ARBA" id="ARBA00022989"/>
    </source>
</evidence>
<protein>
    <recommendedName>
        <fullName evidence="11">G-protein coupled receptors family 1 profile domain-containing protein</fullName>
    </recommendedName>
</protein>
<accession>A0A448WMW7</accession>
<feature type="transmembrane region" description="Helical" evidence="10">
    <location>
        <begin position="344"/>
        <end position="367"/>
    </location>
</feature>
<reference evidence="12" key="1">
    <citation type="submission" date="2018-11" db="EMBL/GenBank/DDBJ databases">
        <authorList>
            <consortium name="Pathogen Informatics"/>
        </authorList>
    </citation>
    <scope>NUCLEOTIDE SEQUENCE</scope>
</reference>
<comment type="caution">
    <text evidence="12">The sequence shown here is derived from an EMBL/GenBank/DDBJ whole genome shotgun (WGS) entry which is preliminary data.</text>
</comment>
<evidence type="ECO:0000256" key="3">
    <source>
        <dbReference type="ARBA" id="ARBA00022692"/>
    </source>
</evidence>
<dbReference type="Proteomes" id="UP000784294">
    <property type="component" value="Unassembled WGS sequence"/>
</dbReference>
<keyword evidence="3 10" id="KW-0812">Transmembrane</keyword>